<dbReference type="SUPFAM" id="SSF51735">
    <property type="entry name" value="NAD(P)-binding Rossmann-fold domains"/>
    <property type="match status" value="1"/>
</dbReference>
<proteinExistence type="inferred from homology"/>
<accession>A0A4R7VRU8</accession>
<dbReference type="InterPro" id="IPR008030">
    <property type="entry name" value="NmrA-like"/>
</dbReference>
<comment type="caution">
    <text evidence="4">The sequence shown here is derived from an EMBL/GenBank/DDBJ whole genome shotgun (WGS) entry which is preliminary data.</text>
</comment>
<gene>
    <name evidence="4" type="ORF">CLV71_10576</name>
</gene>
<organism evidence="4 5">
    <name type="scientific">Actinophytocola oryzae</name>
    <dbReference type="NCBI Taxonomy" id="502181"/>
    <lineage>
        <taxon>Bacteria</taxon>
        <taxon>Bacillati</taxon>
        <taxon>Actinomycetota</taxon>
        <taxon>Actinomycetes</taxon>
        <taxon>Pseudonocardiales</taxon>
        <taxon>Pseudonocardiaceae</taxon>
    </lineage>
</organism>
<sequence length="290" mass="31296">MTQILYHAVTGATGAQGGATARALLAAGQRVRALTRRPAAATQLAASGADVVYADFRDRSSVEAALKDVDTLFAVTTPFGSSVEQEVEDGATLVSAAAHLRHIAFTSATNADRATGIPHFDSKFRIERFLVEQDVPWTVLGPAAFMDQYAEPWHRSSYARGVLSVPLPPDRPLALVATEDIGAFAAHVLTHPEDFAGRRIDLASDELTGPSIASVLGVALGRPLRFEEAPISVAERYSPDLAAMFRYFGEVGMSVDVAALRREYPMIGWHRLADWAVCLSARRAPETRRP</sequence>
<dbReference type="InterPro" id="IPR036291">
    <property type="entry name" value="NAD(P)-bd_dom_sf"/>
</dbReference>
<dbReference type="PANTHER" id="PTHR42748:SF7">
    <property type="entry name" value="NMRA LIKE REDOX SENSOR 1-RELATED"/>
    <property type="match status" value="1"/>
</dbReference>
<dbReference type="Proteomes" id="UP000294927">
    <property type="component" value="Unassembled WGS sequence"/>
</dbReference>
<name>A0A4R7VRU8_9PSEU</name>
<dbReference type="PANTHER" id="PTHR42748">
    <property type="entry name" value="NITROGEN METABOLITE REPRESSION PROTEIN NMRA FAMILY MEMBER"/>
    <property type="match status" value="1"/>
</dbReference>
<evidence type="ECO:0000256" key="2">
    <source>
        <dbReference type="ARBA" id="ARBA00022857"/>
    </source>
</evidence>
<evidence type="ECO:0000256" key="1">
    <source>
        <dbReference type="ARBA" id="ARBA00006328"/>
    </source>
</evidence>
<dbReference type="Pfam" id="PF05368">
    <property type="entry name" value="NmrA"/>
    <property type="match status" value="1"/>
</dbReference>
<dbReference type="EMBL" id="SOCP01000005">
    <property type="protein sequence ID" value="TDV51947.1"/>
    <property type="molecule type" value="Genomic_DNA"/>
</dbReference>
<keyword evidence="5" id="KW-1185">Reference proteome</keyword>
<reference evidence="4 5" key="1">
    <citation type="submission" date="2019-03" db="EMBL/GenBank/DDBJ databases">
        <title>Genomic Encyclopedia of Archaeal and Bacterial Type Strains, Phase II (KMG-II): from individual species to whole genera.</title>
        <authorList>
            <person name="Goeker M."/>
        </authorList>
    </citation>
    <scope>NUCLEOTIDE SEQUENCE [LARGE SCALE GENOMIC DNA]</scope>
    <source>
        <strain evidence="4 5">DSM 45499</strain>
    </source>
</reference>
<dbReference type="RefSeq" id="WP_208297573.1">
    <property type="nucleotide sequence ID" value="NZ_SOCP01000005.1"/>
</dbReference>
<dbReference type="Gene3D" id="3.40.50.720">
    <property type="entry name" value="NAD(P)-binding Rossmann-like Domain"/>
    <property type="match status" value="1"/>
</dbReference>
<evidence type="ECO:0000259" key="3">
    <source>
        <dbReference type="Pfam" id="PF05368"/>
    </source>
</evidence>
<protein>
    <submittedName>
        <fullName evidence="4">Uncharacterized protein YbjT (DUF2867 family)</fullName>
    </submittedName>
</protein>
<dbReference type="AlphaFoldDB" id="A0A4R7VRU8"/>
<evidence type="ECO:0000313" key="4">
    <source>
        <dbReference type="EMBL" id="TDV51947.1"/>
    </source>
</evidence>
<evidence type="ECO:0000313" key="5">
    <source>
        <dbReference type="Proteomes" id="UP000294927"/>
    </source>
</evidence>
<comment type="similarity">
    <text evidence="1">Belongs to the NmrA-type oxidoreductase family.</text>
</comment>
<dbReference type="CDD" id="cd05251">
    <property type="entry name" value="NmrA_like_SDR_a"/>
    <property type="match status" value="1"/>
</dbReference>
<dbReference type="InterPro" id="IPR051164">
    <property type="entry name" value="NmrA-like_oxidored"/>
</dbReference>
<feature type="domain" description="NmrA-like" evidence="3">
    <location>
        <begin position="8"/>
        <end position="254"/>
    </location>
</feature>
<dbReference type="Gene3D" id="3.90.25.10">
    <property type="entry name" value="UDP-galactose 4-epimerase, domain 1"/>
    <property type="match status" value="1"/>
</dbReference>
<keyword evidence="2" id="KW-0521">NADP</keyword>